<name>A0A1H3XN51_BIZPA</name>
<proteinExistence type="inferred from homology"/>
<sequence length="458" mass="48831">MQLINDFVERFASFVWGLPLLILLIGGGLYLLILSRFLPFRYLGHAIQVVIGKYDNANDPGDINHFQALTTALSSTIGMGNIAGVAVAISIGGPGAVFWMWVSAVIGMSTKFFTSSLAVMYRGKDSNGDIQGGPMYFITEGLGKRWKPLAVFFSLCALVGALPVFNVNQLTQAINSILLTPNGVVVSTSTNLIVAAVLVGITAIVILGGISRIGKVASKLVPAMVVLYFVLIICILVIHSDVVPSYFKLIFTDAFAANSYTGDRFLGGLTGGLILLGIRRGAFSNEAGIGMAPMAHGAAKTSEPIREGLVAMLGPAIDTLIVCTLTAMAILVTGVWQTSDANGVSLTATAFNSAIPTYGNYLLLLCIVVFSVSSLFSYSYYGTKCMSFLFGAHNKHYYNYIYILSIVLGATTSLGLIINLIDGFFALMAIPTMLATILLAPKVLKEAKRYFNAMKSKA</sequence>
<dbReference type="PRINTS" id="PR00175">
    <property type="entry name" value="NAALASMPORT"/>
</dbReference>
<evidence type="ECO:0000256" key="3">
    <source>
        <dbReference type="ARBA" id="ARBA00022448"/>
    </source>
</evidence>
<keyword evidence="10" id="KW-1185">Reference proteome</keyword>
<feature type="transmembrane region" description="Helical" evidence="8">
    <location>
        <begin position="358"/>
        <end position="376"/>
    </location>
</feature>
<reference evidence="9 10" key="1">
    <citation type="submission" date="2016-10" db="EMBL/GenBank/DDBJ databases">
        <authorList>
            <person name="de Groot N.N."/>
        </authorList>
    </citation>
    <scope>NUCLEOTIDE SEQUENCE [LARGE SCALE GENOMIC DNA]</scope>
    <source>
        <strain evidence="9 10">DSM 23842</strain>
    </source>
</reference>
<dbReference type="PROSITE" id="PS00873">
    <property type="entry name" value="NA_ALANINE_SYMP"/>
    <property type="match status" value="1"/>
</dbReference>
<dbReference type="GO" id="GO:0005283">
    <property type="term" value="F:amino acid:sodium symporter activity"/>
    <property type="evidence" value="ECO:0007669"/>
    <property type="project" value="InterPro"/>
</dbReference>
<feature type="transmembrane region" description="Helical" evidence="8">
    <location>
        <begin position="12"/>
        <end position="33"/>
    </location>
</feature>
<dbReference type="Gene3D" id="1.20.1740.10">
    <property type="entry name" value="Amino acid/polyamine transporter I"/>
    <property type="match status" value="1"/>
</dbReference>
<comment type="similarity">
    <text evidence="2 8">Belongs to the alanine or glycine:cation symporter (AGCS) (TC 2.A.25) family.</text>
</comment>
<evidence type="ECO:0000256" key="5">
    <source>
        <dbReference type="ARBA" id="ARBA00022692"/>
    </source>
</evidence>
<feature type="transmembrane region" description="Helical" evidence="8">
    <location>
        <begin position="397"/>
        <end position="418"/>
    </location>
</feature>
<dbReference type="STRING" id="283786.SAMN04487990_10596"/>
<dbReference type="RefSeq" id="WP_092133056.1">
    <property type="nucleotide sequence ID" value="NZ_FNQK01000005.1"/>
</dbReference>
<comment type="subcellular location">
    <subcellularLocation>
        <location evidence="1 8">Cell membrane</location>
        <topology evidence="1 8">Multi-pass membrane protein</topology>
    </subcellularLocation>
</comment>
<feature type="transmembrane region" description="Helical" evidence="8">
    <location>
        <begin position="316"/>
        <end position="338"/>
    </location>
</feature>
<keyword evidence="4 8" id="KW-1003">Cell membrane</keyword>
<evidence type="ECO:0000256" key="6">
    <source>
        <dbReference type="ARBA" id="ARBA00022989"/>
    </source>
</evidence>
<dbReference type="GO" id="GO:0005886">
    <property type="term" value="C:plasma membrane"/>
    <property type="evidence" value="ECO:0007669"/>
    <property type="project" value="UniProtKB-SubCell"/>
</dbReference>
<gene>
    <name evidence="9" type="ORF">SAMN04487990_10596</name>
</gene>
<dbReference type="Pfam" id="PF01235">
    <property type="entry name" value="Na_Ala_symp"/>
    <property type="match status" value="1"/>
</dbReference>
<keyword evidence="6 8" id="KW-1133">Transmembrane helix</keyword>
<protein>
    <submittedName>
        <fullName evidence="9">Alanine or glycine:cation symporter, AGCS family</fullName>
    </submittedName>
</protein>
<organism evidence="9 10">
    <name type="scientific">Bizionia paragorgiae</name>
    <dbReference type="NCBI Taxonomy" id="283786"/>
    <lineage>
        <taxon>Bacteria</taxon>
        <taxon>Pseudomonadati</taxon>
        <taxon>Bacteroidota</taxon>
        <taxon>Flavobacteriia</taxon>
        <taxon>Flavobacteriales</taxon>
        <taxon>Flavobacteriaceae</taxon>
        <taxon>Bizionia</taxon>
    </lineage>
</organism>
<dbReference type="AlphaFoldDB" id="A0A1H3XN51"/>
<feature type="transmembrane region" description="Helical" evidence="8">
    <location>
        <begin position="260"/>
        <end position="278"/>
    </location>
</feature>
<keyword evidence="5 8" id="KW-0812">Transmembrane</keyword>
<dbReference type="NCBIfam" id="TIGR00835">
    <property type="entry name" value="agcS"/>
    <property type="match status" value="1"/>
</dbReference>
<keyword evidence="3 8" id="KW-0813">Transport</keyword>
<evidence type="ECO:0000256" key="7">
    <source>
        <dbReference type="ARBA" id="ARBA00023136"/>
    </source>
</evidence>
<evidence type="ECO:0000256" key="1">
    <source>
        <dbReference type="ARBA" id="ARBA00004651"/>
    </source>
</evidence>
<evidence type="ECO:0000313" key="9">
    <source>
        <dbReference type="EMBL" id="SEA00799.1"/>
    </source>
</evidence>
<dbReference type="PANTHER" id="PTHR30330">
    <property type="entry name" value="AGSS FAMILY TRANSPORTER, SODIUM-ALANINE"/>
    <property type="match status" value="1"/>
</dbReference>
<evidence type="ECO:0000256" key="8">
    <source>
        <dbReference type="RuleBase" id="RU363064"/>
    </source>
</evidence>
<feature type="transmembrane region" description="Helical" evidence="8">
    <location>
        <begin position="424"/>
        <end position="444"/>
    </location>
</feature>
<keyword evidence="8" id="KW-0769">Symport</keyword>
<dbReference type="InterPro" id="IPR001463">
    <property type="entry name" value="Na/Ala_symport"/>
</dbReference>
<feature type="transmembrane region" description="Helical" evidence="8">
    <location>
        <begin position="149"/>
        <end position="165"/>
    </location>
</feature>
<evidence type="ECO:0000256" key="4">
    <source>
        <dbReference type="ARBA" id="ARBA00022475"/>
    </source>
</evidence>
<keyword evidence="7 8" id="KW-0472">Membrane</keyword>
<feature type="transmembrane region" description="Helical" evidence="8">
    <location>
        <begin position="185"/>
        <end position="208"/>
    </location>
</feature>
<evidence type="ECO:0000313" key="10">
    <source>
        <dbReference type="Proteomes" id="UP000198846"/>
    </source>
</evidence>
<evidence type="ECO:0000256" key="2">
    <source>
        <dbReference type="ARBA" id="ARBA00009261"/>
    </source>
</evidence>
<dbReference type="EMBL" id="FNQK01000005">
    <property type="protein sequence ID" value="SEA00799.1"/>
    <property type="molecule type" value="Genomic_DNA"/>
</dbReference>
<dbReference type="PANTHER" id="PTHR30330:SF3">
    <property type="entry name" value="TRANSCRIPTIONAL REGULATOR, LRP FAMILY"/>
    <property type="match status" value="1"/>
</dbReference>
<dbReference type="Proteomes" id="UP000198846">
    <property type="component" value="Unassembled WGS sequence"/>
</dbReference>
<accession>A0A1H3XN51</accession>
<feature type="transmembrane region" description="Helical" evidence="8">
    <location>
        <begin position="220"/>
        <end position="240"/>
    </location>
</feature>
<dbReference type="OrthoDB" id="9804874at2"/>